<dbReference type="SUPFAM" id="SSF54862">
    <property type="entry name" value="4Fe-4S ferredoxins"/>
    <property type="match status" value="1"/>
</dbReference>
<dbReference type="CDD" id="cd02784">
    <property type="entry name" value="MopB_CT_PHLH"/>
    <property type="match status" value="1"/>
</dbReference>
<protein>
    <submittedName>
        <fullName evidence="2">Quinol:cytochrome c oxidoreductase iron-sulfur protein</fullName>
    </submittedName>
</protein>
<dbReference type="Pfam" id="PF13247">
    <property type="entry name" value="Fer4_11"/>
    <property type="match status" value="1"/>
</dbReference>
<dbReference type="NCBIfam" id="TIGR04519">
    <property type="entry name" value="MoCo_extend_TAT"/>
    <property type="match status" value="1"/>
</dbReference>
<dbReference type="InterPro" id="IPR030948">
    <property type="entry name" value="TAT_var_transloc_signal_dom"/>
</dbReference>
<dbReference type="PROSITE" id="PS51318">
    <property type="entry name" value="TAT"/>
    <property type="match status" value="1"/>
</dbReference>
<organism evidence="2 3">
    <name type="scientific">Roseivirga pacifica</name>
    <dbReference type="NCBI Taxonomy" id="1267423"/>
    <lineage>
        <taxon>Bacteria</taxon>
        <taxon>Pseudomonadati</taxon>
        <taxon>Bacteroidota</taxon>
        <taxon>Cytophagia</taxon>
        <taxon>Cytophagales</taxon>
        <taxon>Roseivirgaceae</taxon>
        <taxon>Roseivirga</taxon>
    </lineage>
</organism>
<evidence type="ECO:0000259" key="1">
    <source>
        <dbReference type="PROSITE" id="PS51379"/>
    </source>
</evidence>
<dbReference type="Gene3D" id="3.30.70.20">
    <property type="match status" value="2"/>
</dbReference>
<dbReference type="Gene3D" id="3.40.50.740">
    <property type="match status" value="1"/>
</dbReference>
<dbReference type="SUPFAM" id="SSF50692">
    <property type="entry name" value="ADC-like"/>
    <property type="match status" value="1"/>
</dbReference>
<dbReference type="Gene3D" id="2.40.40.20">
    <property type="match status" value="1"/>
</dbReference>
<dbReference type="RefSeq" id="WP_090260246.1">
    <property type="nucleotide sequence ID" value="NZ_FOIR01000004.1"/>
</dbReference>
<keyword evidence="3" id="KW-1185">Reference proteome</keyword>
<dbReference type="EMBL" id="FOIR01000004">
    <property type="protein sequence ID" value="SEW39696.1"/>
    <property type="molecule type" value="Genomic_DNA"/>
</dbReference>
<dbReference type="GeneID" id="99988153"/>
<dbReference type="PANTHER" id="PTHR42783:SF3">
    <property type="entry name" value="GLUTAMATE SYNTHASE [NADPH] SMALL CHAIN-RELATED"/>
    <property type="match status" value="1"/>
</dbReference>
<feature type="domain" description="4Fe-4S ferredoxin-type" evidence="1">
    <location>
        <begin position="835"/>
        <end position="866"/>
    </location>
</feature>
<evidence type="ECO:0000313" key="3">
    <source>
        <dbReference type="Proteomes" id="UP000199437"/>
    </source>
</evidence>
<dbReference type="STRING" id="1267423.SAMN05216290_3480"/>
<dbReference type="OrthoDB" id="9779457at2"/>
<dbReference type="PROSITE" id="PS51379">
    <property type="entry name" value="4FE4S_FER_2"/>
    <property type="match status" value="3"/>
</dbReference>
<dbReference type="InterPro" id="IPR017896">
    <property type="entry name" value="4Fe4S_Fe-S-bd"/>
</dbReference>
<feature type="domain" description="4Fe-4S ferredoxin-type" evidence="1">
    <location>
        <begin position="768"/>
        <end position="798"/>
    </location>
</feature>
<dbReference type="InterPro" id="IPR006311">
    <property type="entry name" value="TAT_signal"/>
</dbReference>
<dbReference type="Proteomes" id="UP000199437">
    <property type="component" value="Unassembled WGS sequence"/>
</dbReference>
<dbReference type="InterPro" id="IPR009010">
    <property type="entry name" value="Asp_de-COase-like_dom_sf"/>
</dbReference>
<dbReference type="SUPFAM" id="SSF53706">
    <property type="entry name" value="Formate dehydrogenase/DMSO reductase, domains 1-3"/>
    <property type="match status" value="1"/>
</dbReference>
<name>A0A1I0RFL6_9BACT</name>
<dbReference type="AlphaFoldDB" id="A0A1I0RFL6"/>
<evidence type="ECO:0000313" key="2">
    <source>
        <dbReference type="EMBL" id="SEW39696.1"/>
    </source>
</evidence>
<proteinExistence type="predicted"/>
<dbReference type="CDD" id="cd10551">
    <property type="entry name" value="PsrB"/>
    <property type="match status" value="1"/>
</dbReference>
<sequence length="1037" mass="114340">MKENQKTYWKGIEQLKNDPEFVKKNEGEFPEYLPINEQSSEANGRRDFLKLMGFGIAAASLAACEAPVRKAIPYLNKPVDVDPSVPNYYASTYVNGGDAVSVVVKTREGRPIKVEGNKYSSVFKGCTSSHVEASVLSLYDKERLVGPTKGGAEVDWNTLDKEVTAQLGKIAASGGQIRIVSNTVLSPTTKKAIEEFKAKYPTTQHVAYDQVSAYGITKANEASFGQAIVPSYDFSKAKTIVGVAADFLGTWFSHVEFNRQYAETRRISAEHREMSRHFQFETNLSLTGANADYRTPVKPSQVGGVVAAIYNGIAKLAGQASVSSSFKASDVQYLDKAIKELWANRGKSLLVSGSNDSAVQILVNGINQMLGNYGTTIDLAQPMLYRQGNDMAMNTFAKDLSAGRIGGVIFFNCNPVYDSAEGAAIAKGLAKASLTVSTSDRMDETAAAVTYVAPDHHYLEQWNDVEVKPGKFSMVQPTIAPLFKTRQAPESFLKWAGQTVEYYTYLQNNWKETFFAQQSVTSDFQTFWDKTLFDGVFEVAVEARDVTYSAEPVAQAANSIAQNYKVQGQGLELALYEKVGLGNGTMANNPWLQELSDPISKATWDNYLTISMAYANELGIEMVDGETELVTLTVGGNSVEVPVLIQPGQADGTVGLAIGYGRTSAGKVGNGVGVNAYPFITKLNGANTMDVLAGVSVEKTGKKYKLAQTQTHQTYMERENVIQEATLPEYKKDTAAGRWSPKIYKEGEYIKPSKITLWSGHEYNNHHWALTIDMNTCTGCSACVVACQAENNIPVVGKEEVLNRREMAWLRIDRYYSAANPAGNKKELEEASANPEVTFQPMMCQHCNNAPCETVCPVAATTHSTEGLNQMTYNRCIGTRYCANNCPYKVRRFNWFKYHDNTQFDKNLSMNNDLGKMVLNPDVTVRARGVMEKCSMCVQRIQAGKLQAKKEGRKVKDGDIEMACASACSTDAMVFGDLNDPNSKISKLLKVEEKEPGVKATDRVINEDRAYHVLEELNVNPNVWYMTKIRNKDKQEA</sequence>
<feature type="domain" description="4Fe-4S ferredoxin-type" evidence="1">
    <location>
        <begin position="867"/>
        <end position="896"/>
    </location>
</feature>
<reference evidence="3" key="1">
    <citation type="submission" date="2016-10" db="EMBL/GenBank/DDBJ databases">
        <authorList>
            <person name="Varghese N."/>
            <person name="Submissions S."/>
        </authorList>
    </citation>
    <scope>NUCLEOTIDE SEQUENCE [LARGE SCALE GENOMIC DNA]</scope>
    <source>
        <strain evidence="3">CGMCC 1.12402</strain>
    </source>
</reference>
<accession>A0A1I0RFL6</accession>
<dbReference type="PANTHER" id="PTHR42783">
    <property type="entry name" value="GLUTAMATE SYNTHASE [NADPH] SMALL CHAIN"/>
    <property type="match status" value="1"/>
</dbReference>
<gene>
    <name evidence="2" type="ORF">SAMN05216290_3480</name>
</gene>
<dbReference type="Gene3D" id="3.30.2070.10">
    <property type="entry name" value="Formate dehydrogenase/DMSO reductase"/>
    <property type="match status" value="1"/>
</dbReference>